<evidence type="ECO:0000313" key="3">
    <source>
        <dbReference type="Proteomes" id="UP000265631"/>
    </source>
</evidence>
<dbReference type="Proteomes" id="UP000265631">
    <property type="component" value="Unassembled WGS sequence"/>
</dbReference>
<feature type="region of interest" description="Disordered" evidence="1">
    <location>
        <begin position="556"/>
        <end position="601"/>
    </location>
</feature>
<dbReference type="GO" id="GO:0003677">
    <property type="term" value="F:DNA binding"/>
    <property type="evidence" value="ECO:0007669"/>
    <property type="project" value="UniProtKB-KW"/>
</dbReference>
<keyword evidence="2" id="KW-0371">Homeobox</keyword>
<gene>
    <name evidence="2" type="ORF">FIE12Z_6144</name>
</gene>
<protein>
    <submittedName>
        <fullName evidence="2">Homeodomain-like protein</fullName>
    </submittedName>
</protein>
<keyword evidence="2" id="KW-0238">DNA-binding</keyword>
<feature type="compositionally biased region" description="Acidic residues" evidence="1">
    <location>
        <begin position="63"/>
        <end position="90"/>
    </location>
</feature>
<evidence type="ECO:0000313" key="2">
    <source>
        <dbReference type="EMBL" id="RFN49575.1"/>
    </source>
</evidence>
<accession>A0A395MPU1</accession>
<dbReference type="STRING" id="2594813.A0A395MPU1"/>
<comment type="caution">
    <text evidence="2">The sequence shown here is derived from an EMBL/GenBank/DDBJ whole genome shotgun (WGS) entry which is preliminary data.</text>
</comment>
<organism evidence="2 3">
    <name type="scientific">Fusarium flagelliforme</name>
    <dbReference type="NCBI Taxonomy" id="2675880"/>
    <lineage>
        <taxon>Eukaryota</taxon>
        <taxon>Fungi</taxon>
        <taxon>Dikarya</taxon>
        <taxon>Ascomycota</taxon>
        <taxon>Pezizomycotina</taxon>
        <taxon>Sordariomycetes</taxon>
        <taxon>Hypocreomycetidae</taxon>
        <taxon>Hypocreales</taxon>
        <taxon>Nectriaceae</taxon>
        <taxon>Fusarium</taxon>
        <taxon>Fusarium incarnatum-equiseti species complex</taxon>
    </lineage>
</organism>
<name>A0A395MPU1_9HYPO</name>
<dbReference type="AlphaFoldDB" id="A0A395MPU1"/>
<keyword evidence="3" id="KW-1185">Reference proteome</keyword>
<proteinExistence type="predicted"/>
<dbReference type="EMBL" id="PXXK01000172">
    <property type="protein sequence ID" value="RFN49575.1"/>
    <property type="molecule type" value="Genomic_DNA"/>
</dbReference>
<feature type="region of interest" description="Disordered" evidence="1">
    <location>
        <begin position="283"/>
        <end position="329"/>
    </location>
</feature>
<reference evidence="2 3" key="1">
    <citation type="journal article" date="2018" name="PLoS Pathog.">
        <title>Evolution of structural diversity of trichothecenes, a family of toxins produced by plant pathogenic and entomopathogenic fungi.</title>
        <authorList>
            <person name="Proctor R.H."/>
            <person name="McCormick S.P."/>
            <person name="Kim H.S."/>
            <person name="Cardoza R.E."/>
            <person name="Stanley A.M."/>
            <person name="Lindo L."/>
            <person name="Kelly A."/>
            <person name="Brown D.W."/>
            <person name="Lee T."/>
            <person name="Vaughan M.M."/>
            <person name="Alexander N.J."/>
            <person name="Busman M."/>
            <person name="Gutierrez S."/>
        </authorList>
    </citation>
    <scope>NUCLEOTIDE SEQUENCE [LARGE SCALE GENOMIC DNA]</scope>
    <source>
        <strain evidence="2 3">NRRL 13405</strain>
    </source>
</reference>
<feature type="region of interest" description="Disordered" evidence="1">
    <location>
        <begin position="1"/>
        <end position="92"/>
    </location>
</feature>
<evidence type="ECO:0000256" key="1">
    <source>
        <dbReference type="SAM" id="MobiDB-lite"/>
    </source>
</evidence>
<dbReference type="OrthoDB" id="5106194at2759"/>
<sequence length="900" mass="101898">MARYGNPLPPWAPSPSHFHVEERRKSKSTANKHNVPEQKKLPAESGEFFESLDGLVQDANNVNDDDNVDDSDYFDDDEGVDDTDDVDMPDASDLPYVDDQHILDPDIDPALYNDTNDQQALHTNIDPILYGNGNDYDQYVSGHPGRFGEADLHPPTSENFVNGHGSYDTDTKLLPPSPPAYLHQRTSEVLLYFAGQVLTEMGVCITPPPVRLPDMSVDGLTEIWHRTRAQLLADGVPSELILVGGLRAVSQLLSFNRGRFYDPSYVHALPQWSYCDKSKDAPSIEVPSGQLASNDHGQHEQLQDGDGGLVEYHDDREANPQPGSVWPPDRGRHEALTLTNESVFVISNGSTKNAPTTLRAPAQLQPPSESAQHRSSTLRILLHIMRKLHRTVFGVPKGSYAEFWTTLFVSGLDQSWKIKELSYLKQRFQWVLDLVETGCLPPQAQIAENLLREGLKDSALSCTSHPYDYVIRLTRNTAGYLNPDLSATWVKKFLSAEGALQHIEAGIQTSIPDMGIDGFCGIYGILIAWIWEESIHQSGNWRKDEDVTSFAYLVDTMPTEPSEPPEAERQKTSTPPPLAPGFPVLESRPDSPGPYPPLRDETIQGISKAWEPQEYDYLKYLEGAGYPRATRNAKFWARFGPHREATAIDSKMKQVRKDQPRRVPLWTDREKQYLIELLETKQSWKEVHAAFSAKFPESGRDIQALRFYANKNELTIPWARTVQPWTDLEDAYLETLIKDKVPMKQIPAMLKEKSGIIRTESAVRSRVTTLELRGDNKHEAFTEREDKFLRKCLPLELDSSELYSRFRKQFGDRHPSKSIQGRMKRVATDENASTQRFVPWEDREIEFLEDWARRPVQTGVVKEFQAVFGPNRSELAVKGKLNIIRTRQKNTATEDTQEDG</sequence>